<name>A0A1Y2EF08_9FUNG</name>
<gene>
    <name evidence="2" type="ORF">LY90DRAFT_667486</name>
</gene>
<evidence type="ECO:0000313" key="2">
    <source>
        <dbReference type="EMBL" id="ORY69395.1"/>
    </source>
</evidence>
<dbReference type="EMBL" id="MCOG01000044">
    <property type="protein sequence ID" value="ORY69395.1"/>
    <property type="molecule type" value="Genomic_DNA"/>
</dbReference>
<protein>
    <submittedName>
        <fullName evidence="2">Uncharacterized protein</fullName>
    </submittedName>
</protein>
<proteinExistence type="predicted"/>
<keyword evidence="3" id="KW-1185">Reference proteome</keyword>
<dbReference type="AlphaFoldDB" id="A0A1Y2EF08"/>
<sequence>MNEKIIHDSRYTSRTELINKIDEVHNEINEKVKVFNKYISPEGHYEEADHIIELIDNYNELVATELRLHDTNNDDINYIYLSNDMETFERLNYMRKKLFNKSAFQIMKDNSNEFNIKDNENLENLENRIDKDRAKHYRFNDKFEYEPSFDDYKVLMKDNINSNEVVLKKLVDTSKNNKLLLKMKDSFKLGYKLMLNELSNYRDQFMVDGINGVSQHKKMFKNVKNNNLRYFETQEQTENRFKNDLISEAKLNININSNNLDDVIITINRDYNDISINIENQLVNICINKKNELVRYSGNTPSELSNDYNSFTSLSEKPLMKNSNNNKEEYNKRFNLNKNLENHNSIHASKLSSSNPHIKKPPKFIVHKNSGTKPGSEIKRRYIIFYII</sequence>
<feature type="coiled-coil region" evidence="1">
    <location>
        <begin position="115"/>
        <end position="142"/>
    </location>
</feature>
<accession>A0A1Y2EF08</accession>
<keyword evidence="1" id="KW-0175">Coiled coil</keyword>
<evidence type="ECO:0000313" key="3">
    <source>
        <dbReference type="Proteomes" id="UP000193920"/>
    </source>
</evidence>
<dbReference type="OrthoDB" id="10578959at2759"/>
<comment type="caution">
    <text evidence="2">The sequence shown here is derived from an EMBL/GenBank/DDBJ whole genome shotgun (WGS) entry which is preliminary data.</text>
</comment>
<evidence type="ECO:0000256" key="1">
    <source>
        <dbReference type="SAM" id="Coils"/>
    </source>
</evidence>
<reference evidence="2 3" key="1">
    <citation type="submission" date="2016-08" db="EMBL/GenBank/DDBJ databases">
        <title>A Parts List for Fungal Cellulosomes Revealed by Comparative Genomics.</title>
        <authorList>
            <consortium name="DOE Joint Genome Institute"/>
            <person name="Haitjema C.H."/>
            <person name="Gilmore S.P."/>
            <person name="Henske J.K."/>
            <person name="Solomon K.V."/>
            <person name="De Groot R."/>
            <person name="Kuo A."/>
            <person name="Mondo S.J."/>
            <person name="Salamov A.A."/>
            <person name="Labutti K."/>
            <person name="Zhao Z."/>
            <person name="Chiniquy J."/>
            <person name="Barry K."/>
            <person name="Brewer H.M."/>
            <person name="Purvine S.O."/>
            <person name="Wright A.T."/>
            <person name="Boxma B."/>
            <person name="Van Alen T."/>
            <person name="Hackstein J.H."/>
            <person name="Baker S.E."/>
            <person name="Grigoriev I.V."/>
            <person name="O'Malley M.A."/>
        </authorList>
    </citation>
    <scope>NUCLEOTIDE SEQUENCE [LARGE SCALE GENOMIC DNA]</scope>
    <source>
        <strain evidence="2 3">G1</strain>
    </source>
</reference>
<dbReference type="Proteomes" id="UP000193920">
    <property type="component" value="Unassembled WGS sequence"/>
</dbReference>
<organism evidence="2 3">
    <name type="scientific">Neocallimastix californiae</name>
    <dbReference type="NCBI Taxonomy" id="1754190"/>
    <lineage>
        <taxon>Eukaryota</taxon>
        <taxon>Fungi</taxon>
        <taxon>Fungi incertae sedis</taxon>
        <taxon>Chytridiomycota</taxon>
        <taxon>Chytridiomycota incertae sedis</taxon>
        <taxon>Neocallimastigomycetes</taxon>
        <taxon>Neocallimastigales</taxon>
        <taxon>Neocallimastigaceae</taxon>
        <taxon>Neocallimastix</taxon>
    </lineage>
</organism>